<feature type="chain" id="PRO_5015033783" evidence="1">
    <location>
        <begin position="21"/>
        <end position="383"/>
    </location>
</feature>
<reference evidence="2" key="2">
    <citation type="submission" date="2014-07" db="EMBL/GenBank/DDBJ databases">
        <authorList>
            <person name="Hull J."/>
        </authorList>
    </citation>
    <scope>NUCLEOTIDE SEQUENCE</scope>
</reference>
<organism evidence="2">
    <name type="scientific">Lygus hesperus</name>
    <name type="common">Western plant bug</name>
    <dbReference type="NCBI Taxonomy" id="30085"/>
    <lineage>
        <taxon>Eukaryota</taxon>
        <taxon>Metazoa</taxon>
        <taxon>Ecdysozoa</taxon>
        <taxon>Arthropoda</taxon>
        <taxon>Hexapoda</taxon>
        <taxon>Insecta</taxon>
        <taxon>Pterygota</taxon>
        <taxon>Neoptera</taxon>
        <taxon>Paraneoptera</taxon>
        <taxon>Hemiptera</taxon>
        <taxon>Heteroptera</taxon>
        <taxon>Panheteroptera</taxon>
        <taxon>Cimicomorpha</taxon>
        <taxon>Miridae</taxon>
        <taxon>Mirini</taxon>
        <taxon>Lygus</taxon>
    </lineage>
</organism>
<dbReference type="AlphaFoldDB" id="A0A0A9X0Y6"/>
<evidence type="ECO:0000256" key="1">
    <source>
        <dbReference type="SAM" id="SignalP"/>
    </source>
</evidence>
<accession>A0A0A9X0Y6</accession>
<gene>
    <name evidence="2" type="primary">KLK13</name>
    <name evidence="2" type="ORF">CM83_4408</name>
</gene>
<proteinExistence type="predicted"/>
<sequence>MLRHKFLVLTILTIIVSVRAVTEKHPTWVTKGTGPPKDMNNCRIHHKSLFPWIVGVWYNPLVRFYGMGAMVTYISFISTCRQYYNVDPTAYKATGQYIWNFTDVYKPCMQEKPVAQIHKHPSCSKDARTATFFDFAIFKLTQPFDISDYTYPVASIPRNPRELWEQLRYFDETPDTIDCIIPSFSSQKKKPPHFNFHTFVQAIPFKSQCIGYICEKYPPDPRFTKMCTERFIKRSNCTMLCAKYKKGQNIRLGADNDYWFAGAPLSCNTTTYGLAAQAKIRKYFPIPPKYDIHFVVTFLRPWLWLDEKIRQFEPRWEETRYVENTTNKGMSVPNYITDLPATTPYYEDETGLSEAFVQTPSLNDLILPLLASFIFAWLQFYFM</sequence>
<reference evidence="3" key="3">
    <citation type="submission" date="2014-09" db="EMBL/GenBank/DDBJ databases">
        <authorList>
            <person name="Magalhaes I.L.F."/>
            <person name="Oliveira U."/>
            <person name="Santos F.R."/>
            <person name="Vidigal T.H.D.A."/>
            <person name="Brescovit A.D."/>
            <person name="Santos A.J."/>
        </authorList>
    </citation>
    <scope>NUCLEOTIDE SEQUENCE</scope>
</reference>
<evidence type="ECO:0000313" key="3">
    <source>
        <dbReference type="EMBL" id="JAG59126.1"/>
    </source>
</evidence>
<reference evidence="2" key="1">
    <citation type="journal article" date="2014" name="PLoS ONE">
        <title>Transcriptome-Based Identification of ABC Transporters in the Western Tarnished Plant Bug Lygus hesperus.</title>
        <authorList>
            <person name="Hull J.J."/>
            <person name="Chaney K."/>
            <person name="Geib S.M."/>
            <person name="Fabrick J.A."/>
            <person name="Brent C.S."/>
            <person name="Walsh D."/>
            <person name="Lavine L.C."/>
        </authorList>
    </citation>
    <scope>NUCLEOTIDE SEQUENCE</scope>
</reference>
<dbReference type="EMBL" id="GBHO01030258">
    <property type="protein sequence ID" value="JAG13346.1"/>
    <property type="molecule type" value="Transcribed_RNA"/>
</dbReference>
<dbReference type="Gene3D" id="2.40.10.10">
    <property type="entry name" value="Trypsin-like serine proteases"/>
    <property type="match status" value="1"/>
</dbReference>
<feature type="signal peptide" evidence="1">
    <location>
        <begin position="1"/>
        <end position="20"/>
    </location>
</feature>
<dbReference type="InterPro" id="IPR043504">
    <property type="entry name" value="Peptidase_S1_PA_chymotrypsin"/>
</dbReference>
<keyword evidence="1" id="KW-0732">Signal</keyword>
<dbReference type="EMBL" id="GBRD01006695">
    <property type="protein sequence ID" value="JAG59126.1"/>
    <property type="molecule type" value="Transcribed_RNA"/>
</dbReference>
<name>A0A0A9X0Y6_LYGHE</name>
<dbReference type="InterPro" id="IPR009003">
    <property type="entry name" value="Peptidase_S1_PA"/>
</dbReference>
<evidence type="ECO:0000313" key="2">
    <source>
        <dbReference type="EMBL" id="JAG13346.1"/>
    </source>
</evidence>
<dbReference type="SUPFAM" id="SSF50494">
    <property type="entry name" value="Trypsin-like serine proteases"/>
    <property type="match status" value="1"/>
</dbReference>
<protein>
    <submittedName>
        <fullName evidence="2">Kallikrein-13</fullName>
    </submittedName>
</protein>